<dbReference type="RefSeq" id="WP_197171223.1">
    <property type="nucleotide sequence ID" value="NZ_SJPY01000002.1"/>
</dbReference>
<keyword evidence="1" id="KW-0472">Membrane</keyword>
<dbReference type="AlphaFoldDB" id="A0A5C6E9F0"/>
<organism evidence="4 5">
    <name type="scientific">Novipirellula aureliae</name>
    <dbReference type="NCBI Taxonomy" id="2527966"/>
    <lineage>
        <taxon>Bacteria</taxon>
        <taxon>Pseudomonadati</taxon>
        <taxon>Planctomycetota</taxon>
        <taxon>Planctomycetia</taxon>
        <taxon>Pirellulales</taxon>
        <taxon>Pirellulaceae</taxon>
        <taxon>Novipirellula</taxon>
    </lineage>
</organism>
<reference evidence="4 5" key="1">
    <citation type="submission" date="2019-02" db="EMBL/GenBank/DDBJ databases">
        <title>Deep-cultivation of Planctomycetes and their phenomic and genomic characterization uncovers novel biology.</title>
        <authorList>
            <person name="Wiegand S."/>
            <person name="Jogler M."/>
            <person name="Boedeker C."/>
            <person name="Pinto D."/>
            <person name="Vollmers J."/>
            <person name="Rivas-Marin E."/>
            <person name="Kohn T."/>
            <person name="Peeters S.H."/>
            <person name="Heuer A."/>
            <person name="Rast P."/>
            <person name="Oberbeckmann S."/>
            <person name="Bunk B."/>
            <person name="Jeske O."/>
            <person name="Meyerdierks A."/>
            <person name="Storesund J.E."/>
            <person name="Kallscheuer N."/>
            <person name="Luecker S."/>
            <person name="Lage O.M."/>
            <person name="Pohl T."/>
            <person name="Merkel B.J."/>
            <person name="Hornburger P."/>
            <person name="Mueller R.-W."/>
            <person name="Bruemmer F."/>
            <person name="Labrenz M."/>
            <person name="Spormann A.M."/>
            <person name="Op Den Camp H."/>
            <person name="Overmann J."/>
            <person name="Amann R."/>
            <person name="Jetten M.S.M."/>
            <person name="Mascher T."/>
            <person name="Medema M.H."/>
            <person name="Devos D.P."/>
            <person name="Kaster A.-K."/>
            <person name="Ovreas L."/>
            <person name="Rohde M."/>
            <person name="Galperin M.Y."/>
            <person name="Jogler C."/>
        </authorList>
    </citation>
    <scope>NUCLEOTIDE SEQUENCE [LARGE SCALE GENOMIC DNA]</scope>
    <source>
        <strain evidence="4 5">Q31b</strain>
    </source>
</reference>
<name>A0A5C6E9F0_9BACT</name>
<feature type="transmembrane region" description="Helical" evidence="1">
    <location>
        <begin position="219"/>
        <end position="236"/>
    </location>
</feature>
<dbReference type="EMBL" id="SJPY01000002">
    <property type="protein sequence ID" value="TWU44361.1"/>
    <property type="molecule type" value="Genomic_DNA"/>
</dbReference>
<keyword evidence="1" id="KW-1133">Transmembrane helix</keyword>
<keyword evidence="5" id="KW-1185">Reference proteome</keyword>
<feature type="signal peptide" evidence="2">
    <location>
        <begin position="1"/>
        <end position="33"/>
    </location>
</feature>
<dbReference type="Pfam" id="PF07589">
    <property type="entry name" value="PEP-CTERM"/>
    <property type="match status" value="1"/>
</dbReference>
<feature type="domain" description="Ice-binding protein C-terminal" evidence="3">
    <location>
        <begin position="214"/>
        <end position="238"/>
    </location>
</feature>
<evidence type="ECO:0000313" key="5">
    <source>
        <dbReference type="Proteomes" id="UP000315471"/>
    </source>
</evidence>
<evidence type="ECO:0000259" key="3">
    <source>
        <dbReference type="Pfam" id="PF07589"/>
    </source>
</evidence>
<dbReference type="NCBIfam" id="TIGR02595">
    <property type="entry name" value="PEP_CTERM"/>
    <property type="match status" value="1"/>
</dbReference>
<gene>
    <name evidence="4" type="ORF">Q31b_18970</name>
</gene>
<dbReference type="InterPro" id="IPR013424">
    <property type="entry name" value="Ice-binding_C"/>
</dbReference>
<protein>
    <submittedName>
        <fullName evidence="4">PEP-CTERM motif protein</fullName>
    </submittedName>
</protein>
<feature type="chain" id="PRO_5022961120" evidence="2">
    <location>
        <begin position="34"/>
        <end position="245"/>
    </location>
</feature>
<keyword evidence="2" id="KW-0732">Signal</keyword>
<keyword evidence="1" id="KW-0812">Transmembrane</keyword>
<dbReference type="Proteomes" id="UP000315471">
    <property type="component" value="Unassembled WGS sequence"/>
</dbReference>
<sequence precursor="true">MKFTQILNTYRKPAFAGLLALFAVMVTAQNASAGLMFYATGLGPLSDETAFGSDASTNAIDLSSEDFSGFAVGQDLPITAQNVSITSNNGSNTAEIVTDSNGGPGKSIFFTSPGKITFDFTSLFAGGTSAFGIDIFDVGTIPMDSTTLTFETSDGSVTYGMIGPVGPLPTKGLKTFVGVISDSGPTITSVTIEATSGTFGEDWIFVDNLQFETQVPEPGSIAIFGLAALGLGAGSFRRRRNEKKA</sequence>
<accession>A0A5C6E9F0</accession>
<proteinExistence type="predicted"/>
<evidence type="ECO:0000313" key="4">
    <source>
        <dbReference type="EMBL" id="TWU44361.1"/>
    </source>
</evidence>
<evidence type="ECO:0000256" key="1">
    <source>
        <dbReference type="SAM" id="Phobius"/>
    </source>
</evidence>
<evidence type="ECO:0000256" key="2">
    <source>
        <dbReference type="SAM" id="SignalP"/>
    </source>
</evidence>
<comment type="caution">
    <text evidence="4">The sequence shown here is derived from an EMBL/GenBank/DDBJ whole genome shotgun (WGS) entry which is preliminary data.</text>
</comment>